<dbReference type="EMBL" id="BAAAZR010000009">
    <property type="protein sequence ID" value="GAA3815591.1"/>
    <property type="molecule type" value="Genomic_DNA"/>
</dbReference>
<proteinExistence type="predicted"/>
<evidence type="ECO:0008006" key="8">
    <source>
        <dbReference type="Google" id="ProtNLM"/>
    </source>
</evidence>
<keyword evidence="7" id="KW-1185">Reference proteome</keyword>
<evidence type="ECO:0000256" key="3">
    <source>
        <dbReference type="ARBA" id="ARBA00022989"/>
    </source>
</evidence>
<name>A0ABP7ID96_9ACTN</name>
<evidence type="ECO:0000256" key="4">
    <source>
        <dbReference type="ARBA" id="ARBA00023136"/>
    </source>
</evidence>
<keyword evidence="4 5" id="KW-0472">Membrane</keyword>
<protein>
    <recommendedName>
        <fullName evidence="8">Prenyltransferase</fullName>
    </recommendedName>
</protein>
<dbReference type="RefSeq" id="WP_344942123.1">
    <property type="nucleotide sequence ID" value="NZ_BAAAZR010000009.1"/>
</dbReference>
<evidence type="ECO:0000313" key="6">
    <source>
        <dbReference type="EMBL" id="GAA3815591.1"/>
    </source>
</evidence>
<sequence length="327" mass="34760">MHVAESAGVHEGPLRPEPPPGLAVAARPGLAGDLVRLIRPLHSIKALLLIPIALIDASPWTFAVVGRVAWAALAFVLASAAVYVGNDIADRHRDRRHPVKRRRPVAAGRVPVWGACLYCAVLLALLAVVTGMGTGPYWPVAAYLVLNVAYIRVLKHIPLVDVGAVALGFVLRVVQGYLATGERVAGWLLITAFSVSLLLLIGKRRQELLGVGAAHRPALAGYSLELANALLQITSVLALVAGLIYLRTEAPFGPDHGQTAMMLSVPFALFALFRYLQIQLAGRGGTDPVRVLLRDRVTVGICGLWAAVLGATLALVHYPVLAHAILP</sequence>
<evidence type="ECO:0000256" key="1">
    <source>
        <dbReference type="ARBA" id="ARBA00004141"/>
    </source>
</evidence>
<comment type="caution">
    <text evidence="6">The sequence shown here is derived from an EMBL/GenBank/DDBJ whole genome shotgun (WGS) entry which is preliminary data.</text>
</comment>
<feature type="transmembrane region" description="Helical" evidence="5">
    <location>
        <begin position="159"/>
        <end position="178"/>
    </location>
</feature>
<dbReference type="InterPro" id="IPR039653">
    <property type="entry name" value="Prenyltransferase"/>
</dbReference>
<dbReference type="CDD" id="cd13963">
    <property type="entry name" value="PT_UbiA_2"/>
    <property type="match status" value="1"/>
</dbReference>
<dbReference type="PANTHER" id="PTHR11048">
    <property type="entry name" value="PRENYLTRANSFERASES"/>
    <property type="match status" value="1"/>
</dbReference>
<keyword evidence="3 5" id="KW-1133">Transmembrane helix</keyword>
<evidence type="ECO:0000256" key="2">
    <source>
        <dbReference type="ARBA" id="ARBA00022692"/>
    </source>
</evidence>
<dbReference type="InterPro" id="IPR000537">
    <property type="entry name" value="UbiA_prenyltransferase"/>
</dbReference>
<dbReference type="Pfam" id="PF01040">
    <property type="entry name" value="UbiA"/>
    <property type="match status" value="1"/>
</dbReference>
<organism evidence="6 7">
    <name type="scientific">Sphaerisporangium flaviroseum</name>
    <dbReference type="NCBI Taxonomy" id="509199"/>
    <lineage>
        <taxon>Bacteria</taxon>
        <taxon>Bacillati</taxon>
        <taxon>Actinomycetota</taxon>
        <taxon>Actinomycetes</taxon>
        <taxon>Streptosporangiales</taxon>
        <taxon>Streptosporangiaceae</taxon>
        <taxon>Sphaerisporangium</taxon>
    </lineage>
</organism>
<feature type="transmembrane region" description="Helical" evidence="5">
    <location>
        <begin position="136"/>
        <end position="154"/>
    </location>
</feature>
<feature type="transmembrane region" description="Helical" evidence="5">
    <location>
        <begin position="258"/>
        <end position="276"/>
    </location>
</feature>
<accession>A0ABP7ID96</accession>
<feature type="transmembrane region" description="Helical" evidence="5">
    <location>
        <begin position="184"/>
        <end position="201"/>
    </location>
</feature>
<feature type="transmembrane region" description="Helical" evidence="5">
    <location>
        <begin position="297"/>
        <end position="318"/>
    </location>
</feature>
<evidence type="ECO:0000256" key="5">
    <source>
        <dbReference type="SAM" id="Phobius"/>
    </source>
</evidence>
<comment type="subcellular location">
    <subcellularLocation>
        <location evidence="1">Membrane</location>
        <topology evidence="1">Multi-pass membrane protein</topology>
    </subcellularLocation>
</comment>
<keyword evidence="2 5" id="KW-0812">Transmembrane</keyword>
<feature type="transmembrane region" description="Helical" evidence="5">
    <location>
        <begin position="110"/>
        <end position="130"/>
    </location>
</feature>
<feature type="transmembrane region" description="Helical" evidence="5">
    <location>
        <begin position="222"/>
        <end position="246"/>
    </location>
</feature>
<dbReference type="Proteomes" id="UP001500888">
    <property type="component" value="Unassembled WGS sequence"/>
</dbReference>
<feature type="transmembrane region" description="Helical" evidence="5">
    <location>
        <begin position="69"/>
        <end position="89"/>
    </location>
</feature>
<gene>
    <name evidence="6" type="ORF">GCM10022226_40430</name>
</gene>
<dbReference type="InterPro" id="IPR044878">
    <property type="entry name" value="UbiA_sf"/>
</dbReference>
<dbReference type="Gene3D" id="1.10.357.140">
    <property type="entry name" value="UbiA prenyltransferase"/>
    <property type="match status" value="1"/>
</dbReference>
<evidence type="ECO:0000313" key="7">
    <source>
        <dbReference type="Proteomes" id="UP001500888"/>
    </source>
</evidence>
<dbReference type="PANTHER" id="PTHR11048:SF5">
    <property type="entry name" value="DECAPRENYL-PHOSPHATE PHOSPHORIBOSYLTRANSFERASE"/>
    <property type="match status" value="1"/>
</dbReference>
<reference evidence="7" key="1">
    <citation type="journal article" date="2019" name="Int. J. Syst. Evol. Microbiol.">
        <title>The Global Catalogue of Microorganisms (GCM) 10K type strain sequencing project: providing services to taxonomists for standard genome sequencing and annotation.</title>
        <authorList>
            <consortium name="The Broad Institute Genomics Platform"/>
            <consortium name="The Broad Institute Genome Sequencing Center for Infectious Disease"/>
            <person name="Wu L."/>
            <person name="Ma J."/>
        </authorList>
    </citation>
    <scope>NUCLEOTIDE SEQUENCE [LARGE SCALE GENOMIC DNA]</scope>
    <source>
        <strain evidence="7">JCM 16908</strain>
    </source>
</reference>